<dbReference type="RefSeq" id="WP_122567620.1">
    <property type="nucleotide sequence ID" value="NZ_CP117425.1"/>
</dbReference>
<proteinExistence type="predicted"/>
<evidence type="ECO:0000313" key="2">
    <source>
        <dbReference type="Proteomes" id="UP001224838"/>
    </source>
</evidence>
<accession>A0ABY9FCS5</accession>
<organism evidence="1 2">
    <name type="scientific">Pseudomonas beijingensis</name>
    <dbReference type="NCBI Taxonomy" id="2954101"/>
    <lineage>
        <taxon>Bacteria</taxon>
        <taxon>Pseudomonadati</taxon>
        <taxon>Pseudomonadota</taxon>
        <taxon>Gammaproteobacteria</taxon>
        <taxon>Pseudomonadales</taxon>
        <taxon>Pseudomonadaceae</taxon>
        <taxon>Pseudomonas</taxon>
    </lineage>
</organism>
<reference evidence="1 2" key="1">
    <citation type="submission" date="2023-02" db="EMBL/GenBank/DDBJ databases">
        <title>Evolution of Hrp T3SS in non-pathogenic Pseudomonas fluorescens.</title>
        <authorList>
            <person name="Liao K."/>
            <person name="Wei H."/>
            <person name="Gu Y."/>
        </authorList>
    </citation>
    <scope>NUCLEOTIDE SEQUENCE [LARGE SCALE GENOMIC DNA]</scope>
    <source>
        <strain evidence="1 2">FP2034</strain>
    </source>
</reference>
<protein>
    <recommendedName>
        <fullName evidence="3">CHAT domain-containing protein</fullName>
    </recommendedName>
</protein>
<evidence type="ECO:0008006" key="3">
    <source>
        <dbReference type="Google" id="ProtNLM"/>
    </source>
</evidence>
<sequence>MATVPDVFIIETLNPDDEGNGRFEGSVISSVLRLHEKKPIYCYVRTRDQFIEAVTEFGKSRYRYLHISAHGNKHGLFTTNQDKVSYIDLAKILAPHLKKRRLFLSACSMIHEKFLSALFSTTECISIVGPRKALYFSDAAVTWPAIYHLMFSEDTKGMAQAHLKEQLAHVRALFKIDLAYCSKSKKKCGYTHNLLPD</sequence>
<keyword evidence="2" id="KW-1185">Reference proteome</keyword>
<gene>
    <name evidence="1" type="ORF">PSH92_28385</name>
</gene>
<evidence type="ECO:0000313" key="1">
    <source>
        <dbReference type="EMBL" id="WLH01208.1"/>
    </source>
</evidence>
<dbReference type="EMBL" id="CP117451">
    <property type="protein sequence ID" value="WLH01208.1"/>
    <property type="molecule type" value="Genomic_DNA"/>
</dbReference>
<name>A0ABY9FCS5_9PSED</name>
<dbReference type="Proteomes" id="UP001224838">
    <property type="component" value="Chromosome"/>
</dbReference>